<keyword evidence="8" id="KW-0812">Transmembrane</keyword>
<dbReference type="Proteomes" id="UP000789845">
    <property type="component" value="Unassembled WGS sequence"/>
</dbReference>
<evidence type="ECO:0000313" key="11">
    <source>
        <dbReference type="Proteomes" id="UP000789845"/>
    </source>
</evidence>
<feature type="transmembrane region" description="Helical" evidence="8">
    <location>
        <begin position="160"/>
        <end position="184"/>
    </location>
</feature>
<keyword evidence="6" id="KW-0067">ATP-binding</keyword>
<evidence type="ECO:0000256" key="2">
    <source>
        <dbReference type="ARBA" id="ARBA00012438"/>
    </source>
</evidence>
<evidence type="ECO:0000256" key="1">
    <source>
        <dbReference type="ARBA" id="ARBA00000085"/>
    </source>
</evidence>
<evidence type="ECO:0000256" key="3">
    <source>
        <dbReference type="ARBA" id="ARBA00022679"/>
    </source>
</evidence>
<evidence type="ECO:0000256" key="4">
    <source>
        <dbReference type="ARBA" id="ARBA00022741"/>
    </source>
</evidence>
<keyword evidence="11" id="KW-1185">Reference proteome</keyword>
<keyword evidence="4" id="KW-0547">Nucleotide-binding</keyword>
<gene>
    <name evidence="10" type="primary">glnK</name>
    <name evidence="10" type="ORF">NEOCIP111885_00769</name>
</gene>
<dbReference type="PANTHER" id="PTHR43065">
    <property type="entry name" value="SENSOR HISTIDINE KINASE"/>
    <property type="match status" value="1"/>
</dbReference>
<protein>
    <recommendedName>
        <fullName evidence="2">histidine kinase</fullName>
        <ecNumber evidence="2">2.7.13.3</ecNumber>
    </recommendedName>
</protein>
<feature type="transmembrane region" description="Helical" evidence="8">
    <location>
        <begin position="95"/>
        <end position="115"/>
    </location>
</feature>
<keyword evidence="7" id="KW-0902">Two-component regulatory system</keyword>
<evidence type="ECO:0000256" key="8">
    <source>
        <dbReference type="SAM" id="Phobius"/>
    </source>
</evidence>
<dbReference type="PRINTS" id="PR00344">
    <property type="entry name" value="BCTRLSENSOR"/>
</dbReference>
<name>A0A9C7G793_9BACI</name>
<dbReference type="InterPro" id="IPR003594">
    <property type="entry name" value="HATPase_dom"/>
</dbReference>
<comment type="caution">
    <text evidence="10">The sequence shown here is derived from an EMBL/GenBank/DDBJ whole genome shotgun (WGS) entry which is preliminary data.</text>
</comment>
<dbReference type="Gene3D" id="3.30.565.10">
    <property type="entry name" value="Histidine kinase-like ATPase, C-terminal domain"/>
    <property type="match status" value="1"/>
</dbReference>
<dbReference type="EC" id="2.7.13.3" evidence="2"/>
<evidence type="ECO:0000313" key="10">
    <source>
        <dbReference type="EMBL" id="CAG9607079.1"/>
    </source>
</evidence>
<dbReference type="EMBL" id="CAKJTG010000004">
    <property type="protein sequence ID" value="CAG9607079.1"/>
    <property type="molecule type" value="Genomic_DNA"/>
</dbReference>
<dbReference type="GO" id="GO:0005524">
    <property type="term" value="F:ATP binding"/>
    <property type="evidence" value="ECO:0007669"/>
    <property type="project" value="UniProtKB-KW"/>
</dbReference>
<dbReference type="InterPro" id="IPR004358">
    <property type="entry name" value="Sig_transdc_His_kin-like_C"/>
</dbReference>
<feature type="transmembrane region" description="Helical" evidence="8">
    <location>
        <begin position="122"/>
        <end position="140"/>
    </location>
</feature>
<dbReference type="AlphaFoldDB" id="A0A9C7G793"/>
<dbReference type="GO" id="GO:0004673">
    <property type="term" value="F:protein histidine kinase activity"/>
    <property type="evidence" value="ECO:0007669"/>
    <property type="project" value="UniProtKB-EC"/>
</dbReference>
<dbReference type="SMART" id="SM00387">
    <property type="entry name" value="HATPase_c"/>
    <property type="match status" value="1"/>
</dbReference>
<keyword evidence="5 10" id="KW-0418">Kinase</keyword>
<dbReference type="PANTHER" id="PTHR43065:SF46">
    <property type="entry name" value="C4-DICARBOXYLATE TRANSPORT SENSOR PROTEIN DCTB"/>
    <property type="match status" value="1"/>
</dbReference>
<keyword evidence="3 10" id="KW-0808">Transferase</keyword>
<feature type="domain" description="Histidine kinase" evidence="9">
    <location>
        <begin position="219"/>
        <end position="420"/>
    </location>
</feature>
<dbReference type="InterPro" id="IPR036890">
    <property type="entry name" value="HATPase_C_sf"/>
</dbReference>
<organism evidence="10 11">
    <name type="scientific">Pseudoneobacillus rhizosphaerae</name>
    <dbReference type="NCBI Taxonomy" id="2880968"/>
    <lineage>
        <taxon>Bacteria</taxon>
        <taxon>Bacillati</taxon>
        <taxon>Bacillota</taxon>
        <taxon>Bacilli</taxon>
        <taxon>Bacillales</taxon>
        <taxon>Bacillaceae</taxon>
        <taxon>Pseudoneobacillus</taxon>
    </lineage>
</organism>
<evidence type="ECO:0000256" key="5">
    <source>
        <dbReference type="ARBA" id="ARBA00022777"/>
    </source>
</evidence>
<dbReference type="SUPFAM" id="SSF55874">
    <property type="entry name" value="ATPase domain of HSP90 chaperone/DNA topoisomerase II/histidine kinase"/>
    <property type="match status" value="1"/>
</dbReference>
<dbReference type="GO" id="GO:0000160">
    <property type="term" value="P:phosphorelay signal transduction system"/>
    <property type="evidence" value="ECO:0007669"/>
    <property type="project" value="UniProtKB-KW"/>
</dbReference>
<dbReference type="Pfam" id="PF02518">
    <property type="entry name" value="HATPase_c"/>
    <property type="match status" value="1"/>
</dbReference>
<dbReference type="InterPro" id="IPR005467">
    <property type="entry name" value="His_kinase_dom"/>
</dbReference>
<feature type="transmembrane region" description="Helical" evidence="8">
    <location>
        <begin position="46"/>
        <end position="62"/>
    </location>
</feature>
<keyword evidence="8" id="KW-1133">Transmembrane helix</keyword>
<dbReference type="PROSITE" id="PS50109">
    <property type="entry name" value="HIS_KIN"/>
    <property type="match status" value="1"/>
</dbReference>
<comment type="catalytic activity">
    <reaction evidence="1">
        <text>ATP + protein L-histidine = ADP + protein N-phospho-L-histidine.</text>
        <dbReference type="EC" id="2.7.13.3"/>
    </reaction>
</comment>
<reference evidence="10" key="1">
    <citation type="submission" date="2021-10" db="EMBL/GenBank/DDBJ databases">
        <authorList>
            <person name="Criscuolo A."/>
        </authorList>
    </citation>
    <scope>NUCLEOTIDE SEQUENCE</scope>
    <source>
        <strain evidence="10">CIP111885</strain>
    </source>
</reference>
<keyword evidence="8" id="KW-0472">Membrane</keyword>
<sequence>MLSSYSFFNIFFTKSKWISLILTALLTAIASEIKVIPFNGEDFRFGLGSITFFLIILIHPPVSLVRTGFFTGITVVCFRIVEDLIMGPIPLWTSIMNHLPAFLFYFVFALGLSVIKIEKYKTFPLLLGAFATGLEFIGNGSEHLLRYWFLNHENLGTREWALLCGVALFRSYFVVGIYSSITVAEQKKQMQEMLEVGSGLYSETLYLQKSMNHIEQITASSHELYRKLKKSDLHELSVEALLIAQEIHEVKKDSQRILSGLSKITTQKSNNELFLSDVLGFVISANEKYSEMLRKKITFNLTLLIDFYTHQQIQLLALLNNLTANAVEAIVEKGKIDIDIFEELDFITFIIKDSGAGIREEDLAIIFEPGYTTKFNDHGVAATGIGLSHVNEIVHTLQGDIYVESQAEGTTFRIRIPIDNIKKRGE</sequence>
<dbReference type="RefSeq" id="WP_230495362.1">
    <property type="nucleotide sequence ID" value="NZ_CAKJTG010000004.1"/>
</dbReference>
<proteinExistence type="predicted"/>
<evidence type="ECO:0000256" key="7">
    <source>
        <dbReference type="ARBA" id="ARBA00023012"/>
    </source>
</evidence>
<accession>A0A9C7G793</accession>
<evidence type="ECO:0000256" key="6">
    <source>
        <dbReference type="ARBA" id="ARBA00022840"/>
    </source>
</evidence>
<evidence type="ECO:0000259" key="9">
    <source>
        <dbReference type="PROSITE" id="PS50109"/>
    </source>
</evidence>